<dbReference type="Pfam" id="PF05032">
    <property type="entry name" value="Spo12"/>
    <property type="match status" value="1"/>
</dbReference>
<dbReference type="SMART" id="SM00413">
    <property type="entry name" value="ETS"/>
    <property type="match status" value="1"/>
</dbReference>
<feature type="compositionally biased region" description="Pro residues" evidence="4">
    <location>
        <begin position="209"/>
        <end position="221"/>
    </location>
</feature>
<feature type="domain" description="ETS" evidence="5">
    <location>
        <begin position="260"/>
        <end position="340"/>
    </location>
</feature>
<dbReference type="InParanoid" id="A0A1X7U9X9"/>
<dbReference type="PANTHER" id="PTHR11849:SF201">
    <property type="entry name" value="ETS DNA-BINDING PROTEIN POKKURI"/>
    <property type="match status" value="1"/>
</dbReference>
<evidence type="ECO:0000256" key="2">
    <source>
        <dbReference type="ARBA" id="ARBA00023125"/>
    </source>
</evidence>
<feature type="compositionally biased region" description="Low complexity" evidence="4">
    <location>
        <begin position="356"/>
        <end position="368"/>
    </location>
</feature>
<feature type="region of interest" description="Disordered" evidence="4">
    <location>
        <begin position="1"/>
        <end position="38"/>
    </location>
</feature>
<reference evidence="6" key="1">
    <citation type="submission" date="2017-05" db="UniProtKB">
        <authorList>
            <consortium name="EnsemblMetazoa"/>
        </authorList>
    </citation>
    <scope>IDENTIFICATION</scope>
</reference>
<dbReference type="InterPro" id="IPR036390">
    <property type="entry name" value="WH_DNA-bd_sf"/>
</dbReference>
<dbReference type="Pfam" id="PF00178">
    <property type="entry name" value="Ets"/>
    <property type="match status" value="1"/>
</dbReference>
<keyword evidence="2 3" id="KW-0238">DNA-binding</keyword>
<evidence type="ECO:0000256" key="1">
    <source>
        <dbReference type="ARBA" id="ARBA00005562"/>
    </source>
</evidence>
<feature type="region of interest" description="Disordered" evidence="4">
    <location>
        <begin position="356"/>
        <end position="403"/>
    </location>
</feature>
<feature type="region of interest" description="Disordered" evidence="4">
    <location>
        <begin position="208"/>
        <end position="253"/>
    </location>
</feature>
<dbReference type="GO" id="GO:0030154">
    <property type="term" value="P:cell differentiation"/>
    <property type="evidence" value="ECO:0007669"/>
    <property type="project" value="TreeGrafter"/>
</dbReference>
<dbReference type="InterPro" id="IPR000418">
    <property type="entry name" value="Ets_dom"/>
</dbReference>
<feature type="compositionally biased region" description="Polar residues" evidence="4">
    <location>
        <begin position="377"/>
        <end position="386"/>
    </location>
</feature>
<proteinExistence type="inferred from homology"/>
<dbReference type="PANTHER" id="PTHR11849">
    <property type="entry name" value="ETS"/>
    <property type="match status" value="1"/>
</dbReference>
<sequence>MNSASPHHHGYSDTSGDGAVHGMQLYRSNGHSTDYTTPTGSLGCTDIMTTQQYTGERSPDSGSEFQPRQSVIISKVYSPTCHSPSRNDYDPLPLVPTCTGLVSSCSDYLGNEMLQYSNAATIHPPHPAMSYSPSHYTTTSMNCDIPCQPMYSPRPHPYVDSGSPIGQAPQLPMGMMDQTTATCTSMNASNPIQFYPETPSDFYIDTNGPSPPCFPPPPPPFTTEDFIRPHHPPKPNKRPRKPKPPATVDPSEIKDIPASAQLWEFLLKVLKKPKYAYMVSWENQQDGLFRFHDPPAFAALWGRHRNRPSMTYDKVARALRYYYRRDILEQVGGRLTYKFSPRLCKQFSVCSSSSDKTSAISSSRRSTALNMAEQKTPESTKVQSKTGTEHIVPTDGPTPKPLAKQQQMFMSPTDAITSPCTQKLINIHRLPRRNARPMPGSSLAGPPISRPISKLANKEPQADPDVDKENETNEAIDH</sequence>
<dbReference type="GO" id="GO:0043565">
    <property type="term" value="F:sequence-specific DNA binding"/>
    <property type="evidence" value="ECO:0007669"/>
    <property type="project" value="InterPro"/>
</dbReference>
<organism evidence="6">
    <name type="scientific">Amphimedon queenslandica</name>
    <name type="common">Sponge</name>
    <dbReference type="NCBI Taxonomy" id="400682"/>
    <lineage>
        <taxon>Eukaryota</taxon>
        <taxon>Metazoa</taxon>
        <taxon>Porifera</taxon>
        <taxon>Demospongiae</taxon>
        <taxon>Heteroscleromorpha</taxon>
        <taxon>Haplosclerida</taxon>
        <taxon>Niphatidae</taxon>
        <taxon>Amphimedon</taxon>
    </lineage>
</organism>
<protein>
    <recommendedName>
        <fullName evidence="5">ETS domain-containing protein</fullName>
    </recommendedName>
</protein>
<dbReference type="EnsemblMetazoa" id="Aqu2.1.24266_001">
    <property type="protein sequence ID" value="Aqu2.1.24266_001"/>
    <property type="gene ID" value="Aqu2.1.24266"/>
</dbReference>
<dbReference type="InterPro" id="IPR046328">
    <property type="entry name" value="ETS_fam"/>
</dbReference>
<evidence type="ECO:0000259" key="5">
    <source>
        <dbReference type="PROSITE" id="PS50061"/>
    </source>
</evidence>
<name>A0A1X7U9X9_AMPQE</name>
<dbReference type="PROSITE" id="PS50061">
    <property type="entry name" value="ETS_DOMAIN_3"/>
    <property type="match status" value="1"/>
</dbReference>
<feature type="compositionally biased region" description="Polar residues" evidence="4">
    <location>
        <begin position="26"/>
        <end position="38"/>
    </location>
</feature>
<dbReference type="InterPro" id="IPR036388">
    <property type="entry name" value="WH-like_DNA-bd_sf"/>
</dbReference>
<dbReference type="SUPFAM" id="SSF46785">
    <property type="entry name" value="Winged helix' DNA-binding domain"/>
    <property type="match status" value="1"/>
</dbReference>
<dbReference type="AlphaFoldDB" id="A0A1X7U9X9"/>
<dbReference type="InterPro" id="IPR007727">
    <property type="entry name" value="Spo12"/>
</dbReference>
<dbReference type="OrthoDB" id="10600975at2759"/>
<feature type="region of interest" description="Disordered" evidence="4">
    <location>
        <begin position="431"/>
        <end position="478"/>
    </location>
</feature>
<dbReference type="PROSITE" id="PS00346">
    <property type="entry name" value="ETS_DOMAIN_2"/>
    <property type="match status" value="1"/>
</dbReference>
<dbReference type="PRINTS" id="PR00454">
    <property type="entry name" value="ETSDOMAIN"/>
</dbReference>
<dbReference type="Gene3D" id="1.10.10.10">
    <property type="entry name" value="Winged helix-like DNA-binding domain superfamily/Winged helix DNA-binding domain"/>
    <property type="match status" value="1"/>
</dbReference>
<feature type="compositionally biased region" description="Basic and acidic residues" evidence="4">
    <location>
        <begin position="456"/>
        <end position="478"/>
    </location>
</feature>
<keyword evidence="3" id="KW-0539">Nucleus</keyword>
<evidence type="ECO:0000256" key="3">
    <source>
        <dbReference type="RuleBase" id="RU004019"/>
    </source>
</evidence>
<comment type="similarity">
    <text evidence="1 3">Belongs to the ETS family.</text>
</comment>
<accession>A0A1X7U9X9</accession>
<dbReference type="STRING" id="400682.A0A1X7U9X9"/>
<dbReference type="GO" id="GO:0005634">
    <property type="term" value="C:nucleus"/>
    <property type="evidence" value="ECO:0007669"/>
    <property type="project" value="UniProtKB-SubCell"/>
</dbReference>
<evidence type="ECO:0000313" key="6">
    <source>
        <dbReference type="EnsemblMetazoa" id="Aqu2.1.24266_001"/>
    </source>
</evidence>
<comment type="subcellular location">
    <subcellularLocation>
        <location evidence="3">Nucleus</location>
    </subcellularLocation>
</comment>
<evidence type="ECO:0000256" key="4">
    <source>
        <dbReference type="SAM" id="MobiDB-lite"/>
    </source>
</evidence>
<dbReference type="GO" id="GO:0000981">
    <property type="term" value="F:DNA-binding transcription factor activity, RNA polymerase II-specific"/>
    <property type="evidence" value="ECO:0007669"/>
    <property type="project" value="TreeGrafter"/>
</dbReference>
<feature type="compositionally biased region" description="Basic residues" evidence="4">
    <location>
        <begin position="229"/>
        <end position="243"/>
    </location>
</feature>
<dbReference type="eggNOG" id="KOG3804">
    <property type="taxonomic scope" value="Eukaryota"/>
</dbReference>